<feature type="domain" description="Cyclin C-terminal" evidence="1">
    <location>
        <begin position="16"/>
        <end position="131"/>
    </location>
</feature>
<proteinExistence type="predicted"/>
<dbReference type="EMBL" id="CAXKWB010002758">
    <property type="protein sequence ID" value="CAL4067573.1"/>
    <property type="molecule type" value="Genomic_DNA"/>
</dbReference>
<evidence type="ECO:0000313" key="3">
    <source>
        <dbReference type="Proteomes" id="UP001497623"/>
    </source>
</evidence>
<keyword evidence="3" id="KW-1185">Reference proteome</keyword>
<dbReference type="InterPro" id="IPR004367">
    <property type="entry name" value="Cyclin_C-dom"/>
</dbReference>
<name>A0AAV2Q1K0_MEGNR</name>
<dbReference type="InterPro" id="IPR036915">
    <property type="entry name" value="Cyclin-like_sf"/>
</dbReference>
<reference evidence="2 3" key="1">
    <citation type="submission" date="2024-05" db="EMBL/GenBank/DDBJ databases">
        <authorList>
            <person name="Wallberg A."/>
        </authorList>
    </citation>
    <scope>NUCLEOTIDE SEQUENCE [LARGE SCALE GENOMIC DNA]</scope>
</reference>
<evidence type="ECO:0000313" key="2">
    <source>
        <dbReference type="EMBL" id="CAL4067573.1"/>
    </source>
</evidence>
<dbReference type="AlphaFoldDB" id="A0AAV2Q1K0"/>
<evidence type="ECO:0000259" key="1">
    <source>
        <dbReference type="Pfam" id="PF02984"/>
    </source>
</evidence>
<dbReference type="SUPFAM" id="SSF47954">
    <property type="entry name" value="Cyclin-like"/>
    <property type="match status" value="1"/>
</dbReference>
<gene>
    <name evidence="2" type="ORF">MNOR_LOCUS6616</name>
</gene>
<comment type="caution">
    <text evidence="2">The sequence shown here is derived from an EMBL/GenBank/DDBJ whole genome shotgun (WGS) entry which is preliminary data.</text>
</comment>
<accession>A0AAV2Q1K0</accession>
<protein>
    <recommendedName>
        <fullName evidence="1">Cyclin C-terminal domain-containing protein</fullName>
    </recommendedName>
</protein>
<dbReference type="Proteomes" id="UP001497623">
    <property type="component" value="Unassembled WGS sequence"/>
</dbReference>
<dbReference type="Gene3D" id="1.10.472.10">
    <property type="entry name" value="Cyclin-like"/>
    <property type="match status" value="1"/>
</dbReference>
<sequence>VLCNMNFELVQADPSLFLRYFLYLTCNSHDQMIIEASGFLLELVLVEIWPMGTRPSLLGAAALFGALWVMKDRLAASPVLTLMPEYFKISEEVLVNTSMKMLETLSNRYSSPYQGAQVKYASRSRHCSVAQHMRMQPDMVNSVLEHLRQISQESSSLHKNKMNGPLMTVLGRNNTVSKNKLKKKIPTVYKYSYHITEV</sequence>
<feature type="non-terminal residue" evidence="2">
    <location>
        <position position="1"/>
    </location>
</feature>
<dbReference type="Pfam" id="PF02984">
    <property type="entry name" value="Cyclin_C"/>
    <property type="match status" value="1"/>
</dbReference>
<organism evidence="2 3">
    <name type="scientific">Meganyctiphanes norvegica</name>
    <name type="common">Northern krill</name>
    <name type="synonym">Thysanopoda norvegica</name>
    <dbReference type="NCBI Taxonomy" id="48144"/>
    <lineage>
        <taxon>Eukaryota</taxon>
        <taxon>Metazoa</taxon>
        <taxon>Ecdysozoa</taxon>
        <taxon>Arthropoda</taxon>
        <taxon>Crustacea</taxon>
        <taxon>Multicrustacea</taxon>
        <taxon>Malacostraca</taxon>
        <taxon>Eumalacostraca</taxon>
        <taxon>Eucarida</taxon>
        <taxon>Euphausiacea</taxon>
        <taxon>Euphausiidae</taxon>
        <taxon>Meganyctiphanes</taxon>
    </lineage>
</organism>